<name>A0AAD9KWW6_RIDPI</name>
<feature type="signal peptide" evidence="1">
    <location>
        <begin position="1"/>
        <end position="24"/>
    </location>
</feature>
<feature type="domain" description="Chitin-binding type-2" evidence="2">
    <location>
        <begin position="33"/>
        <end position="89"/>
    </location>
</feature>
<gene>
    <name evidence="3" type="ORF">NP493_508g01039</name>
</gene>
<accession>A0AAD9KWW6</accession>
<keyword evidence="1" id="KW-0732">Signal</keyword>
<dbReference type="SMART" id="SM00494">
    <property type="entry name" value="ChtBD2"/>
    <property type="match status" value="2"/>
</dbReference>
<dbReference type="InterPro" id="IPR002557">
    <property type="entry name" value="Chitin-bd_dom"/>
</dbReference>
<dbReference type="GO" id="GO:0005576">
    <property type="term" value="C:extracellular region"/>
    <property type="evidence" value="ECO:0007669"/>
    <property type="project" value="InterPro"/>
</dbReference>
<sequence>MQRLTLLAITLAMVLTLKDVEVSAETTTGSNCIRDCTGRNDTDYQSCNGCNVYATCLNGIITDNQPCPAGLVWDEEEHSCEYTSPTCSLVTATICVDDCTNVPDGHYQSCTTCNGYVSCVAGVKIDRPCAPASPPLEWDDSAHECIYDSTTW</sequence>
<dbReference type="Pfam" id="PF01607">
    <property type="entry name" value="CBM_14"/>
    <property type="match status" value="1"/>
</dbReference>
<dbReference type="EMBL" id="JAODUO010000507">
    <property type="protein sequence ID" value="KAK2179193.1"/>
    <property type="molecule type" value="Genomic_DNA"/>
</dbReference>
<proteinExistence type="predicted"/>
<dbReference type="InterPro" id="IPR036508">
    <property type="entry name" value="Chitin-bd_dom_sf"/>
</dbReference>
<protein>
    <recommendedName>
        <fullName evidence="2">Chitin-binding type-2 domain-containing protein</fullName>
    </recommendedName>
</protein>
<dbReference type="SUPFAM" id="SSF57625">
    <property type="entry name" value="Invertebrate chitin-binding proteins"/>
    <property type="match status" value="1"/>
</dbReference>
<evidence type="ECO:0000313" key="4">
    <source>
        <dbReference type="Proteomes" id="UP001209878"/>
    </source>
</evidence>
<dbReference type="Proteomes" id="UP001209878">
    <property type="component" value="Unassembled WGS sequence"/>
</dbReference>
<dbReference type="Gene3D" id="2.170.140.10">
    <property type="entry name" value="Chitin binding domain"/>
    <property type="match status" value="1"/>
</dbReference>
<evidence type="ECO:0000256" key="1">
    <source>
        <dbReference type="SAM" id="SignalP"/>
    </source>
</evidence>
<dbReference type="PROSITE" id="PS50940">
    <property type="entry name" value="CHIT_BIND_II"/>
    <property type="match status" value="1"/>
</dbReference>
<reference evidence="3" key="1">
    <citation type="journal article" date="2023" name="Mol. Biol. Evol.">
        <title>Third-Generation Sequencing Reveals the Adaptive Role of the Epigenome in Three Deep-Sea Polychaetes.</title>
        <authorList>
            <person name="Perez M."/>
            <person name="Aroh O."/>
            <person name="Sun Y."/>
            <person name="Lan Y."/>
            <person name="Juniper S.K."/>
            <person name="Young C.R."/>
            <person name="Angers B."/>
            <person name="Qian P.Y."/>
        </authorList>
    </citation>
    <scope>NUCLEOTIDE SEQUENCE</scope>
    <source>
        <strain evidence="3">R07B-5</strain>
    </source>
</reference>
<dbReference type="AlphaFoldDB" id="A0AAD9KWW6"/>
<evidence type="ECO:0000313" key="3">
    <source>
        <dbReference type="EMBL" id="KAK2179193.1"/>
    </source>
</evidence>
<keyword evidence="4" id="KW-1185">Reference proteome</keyword>
<organism evidence="3 4">
    <name type="scientific">Ridgeia piscesae</name>
    <name type="common">Tubeworm</name>
    <dbReference type="NCBI Taxonomy" id="27915"/>
    <lineage>
        <taxon>Eukaryota</taxon>
        <taxon>Metazoa</taxon>
        <taxon>Spiralia</taxon>
        <taxon>Lophotrochozoa</taxon>
        <taxon>Annelida</taxon>
        <taxon>Polychaeta</taxon>
        <taxon>Sedentaria</taxon>
        <taxon>Canalipalpata</taxon>
        <taxon>Sabellida</taxon>
        <taxon>Siboglinidae</taxon>
        <taxon>Ridgeia</taxon>
    </lineage>
</organism>
<feature type="chain" id="PRO_5041999604" description="Chitin-binding type-2 domain-containing protein" evidence="1">
    <location>
        <begin position="25"/>
        <end position="152"/>
    </location>
</feature>
<comment type="caution">
    <text evidence="3">The sequence shown here is derived from an EMBL/GenBank/DDBJ whole genome shotgun (WGS) entry which is preliminary data.</text>
</comment>
<evidence type="ECO:0000259" key="2">
    <source>
        <dbReference type="PROSITE" id="PS50940"/>
    </source>
</evidence>
<dbReference type="GO" id="GO:0008061">
    <property type="term" value="F:chitin binding"/>
    <property type="evidence" value="ECO:0007669"/>
    <property type="project" value="InterPro"/>
</dbReference>